<evidence type="ECO:0000313" key="4">
    <source>
        <dbReference type="Proteomes" id="UP000440096"/>
    </source>
</evidence>
<dbReference type="Gene3D" id="3.10.450.50">
    <property type="match status" value="1"/>
</dbReference>
<dbReference type="OrthoDB" id="1492465at2"/>
<dbReference type="RefSeq" id="WP_154759422.1">
    <property type="nucleotide sequence ID" value="NZ_WMBA01000046.1"/>
</dbReference>
<dbReference type="SUPFAM" id="SSF54427">
    <property type="entry name" value="NTF2-like"/>
    <property type="match status" value="1"/>
</dbReference>
<comment type="caution">
    <text evidence="3">The sequence shown here is derived from an EMBL/GenBank/DDBJ whole genome shotgun (WGS) entry which is preliminary data.</text>
</comment>
<dbReference type="EMBL" id="WMBA01000046">
    <property type="protein sequence ID" value="MTD57278.1"/>
    <property type="molecule type" value="Genomic_DNA"/>
</dbReference>
<dbReference type="InterPro" id="IPR032710">
    <property type="entry name" value="NTF2-like_dom_sf"/>
</dbReference>
<dbReference type="AlphaFoldDB" id="A0A6N7YZD2"/>
<dbReference type="CDD" id="cd00531">
    <property type="entry name" value="NTF2_like"/>
    <property type="match status" value="1"/>
</dbReference>
<accession>A0A6N7YZD2</accession>
<proteinExistence type="predicted"/>
<dbReference type="Pfam" id="PF13577">
    <property type="entry name" value="SnoaL_4"/>
    <property type="match status" value="1"/>
</dbReference>
<evidence type="ECO:0000259" key="2">
    <source>
        <dbReference type="Pfam" id="PF13577"/>
    </source>
</evidence>
<feature type="region of interest" description="Disordered" evidence="1">
    <location>
        <begin position="164"/>
        <end position="190"/>
    </location>
</feature>
<name>A0A6N7YZD2_9PSEU</name>
<evidence type="ECO:0000256" key="1">
    <source>
        <dbReference type="SAM" id="MobiDB-lite"/>
    </source>
</evidence>
<gene>
    <name evidence="3" type="ORF">GKO32_25355</name>
</gene>
<keyword evidence="4" id="KW-1185">Reference proteome</keyword>
<dbReference type="InterPro" id="IPR037401">
    <property type="entry name" value="SnoaL-like"/>
</dbReference>
<sequence length="190" mass="21624">MTSHFPAFLDELEARTRIHDTLLRFCRGIDRKDWELLLSAFHDDAVDNHGWITGSPRHDLVPGLQARHETVEHSAHMLTNVACTFLSPTEARVESYVTVAQRERPGSQGQVQRTQALVRYVDLFQRRDDGDWLIADRTLVYGDMIVTSSAPPFDLPAAFTVQRRDGNDPLEQAEAARPPAKLQRRPTRQV</sequence>
<feature type="domain" description="SnoaL-like" evidence="2">
    <location>
        <begin position="11"/>
        <end position="138"/>
    </location>
</feature>
<reference evidence="3 4" key="1">
    <citation type="submission" date="2019-11" db="EMBL/GenBank/DDBJ databases">
        <title>Draft genome of Amycolatopsis RM579.</title>
        <authorList>
            <person name="Duangmal K."/>
            <person name="Mingma R."/>
        </authorList>
    </citation>
    <scope>NUCLEOTIDE SEQUENCE [LARGE SCALE GENOMIC DNA]</scope>
    <source>
        <strain evidence="3 4">RM579</strain>
    </source>
</reference>
<protein>
    <submittedName>
        <fullName evidence="3">Nuclear transport factor 2 family protein</fullName>
    </submittedName>
</protein>
<dbReference type="Proteomes" id="UP000440096">
    <property type="component" value="Unassembled WGS sequence"/>
</dbReference>
<evidence type="ECO:0000313" key="3">
    <source>
        <dbReference type="EMBL" id="MTD57278.1"/>
    </source>
</evidence>
<organism evidence="3 4">
    <name type="scientific">Amycolatopsis pithecellobii</name>
    <dbReference type="NCBI Taxonomy" id="664692"/>
    <lineage>
        <taxon>Bacteria</taxon>
        <taxon>Bacillati</taxon>
        <taxon>Actinomycetota</taxon>
        <taxon>Actinomycetes</taxon>
        <taxon>Pseudonocardiales</taxon>
        <taxon>Pseudonocardiaceae</taxon>
        <taxon>Amycolatopsis</taxon>
    </lineage>
</organism>